<evidence type="ECO:0000256" key="4">
    <source>
        <dbReference type="ARBA" id="ARBA00021898"/>
    </source>
</evidence>
<evidence type="ECO:0000259" key="13">
    <source>
        <dbReference type="Pfam" id="PF01052"/>
    </source>
</evidence>
<dbReference type="PANTHER" id="PTHR30034">
    <property type="entry name" value="FLAGELLAR MOTOR SWITCH PROTEIN FLIM"/>
    <property type="match status" value="1"/>
</dbReference>
<dbReference type="Proteomes" id="UP000001052">
    <property type="component" value="Chromosome"/>
</dbReference>
<evidence type="ECO:0000256" key="6">
    <source>
        <dbReference type="ARBA" id="ARBA00022500"/>
    </source>
</evidence>
<evidence type="ECO:0000256" key="9">
    <source>
        <dbReference type="ARBA" id="ARBA00023136"/>
    </source>
</evidence>
<dbReference type="KEGG" id="drt:Dret_0581"/>
<dbReference type="GO" id="GO:0009425">
    <property type="term" value="C:bacterial-type flagellum basal body"/>
    <property type="evidence" value="ECO:0007669"/>
    <property type="project" value="UniProtKB-SubCell"/>
</dbReference>
<dbReference type="InterPro" id="IPR028976">
    <property type="entry name" value="CheC-like_sf"/>
</dbReference>
<keyword evidence="8" id="KW-0283">Flagellar rotation</keyword>
<organism evidence="14 15">
    <name type="scientific">Desulfohalobium retbaense (strain ATCC 49708 / DSM 5692 / JCM 16813 / HR100)</name>
    <dbReference type="NCBI Taxonomy" id="485915"/>
    <lineage>
        <taxon>Bacteria</taxon>
        <taxon>Pseudomonadati</taxon>
        <taxon>Thermodesulfobacteriota</taxon>
        <taxon>Desulfovibrionia</taxon>
        <taxon>Desulfovibrionales</taxon>
        <taxon>Desulfohalobiaceae</taxon>
        <taxon>Desulfohalobium</taxon>
    </lineage>
</organism>
<comment type="function">
    <text evidence="11">FliM is one of three proteins (FliG, FliN, FliM) that forms the rotor-mounted switch complex (C ring), located at the base of the basal body. This complex interacts with the CheY and CheZ chemotaxis proteins, in addition to contacting components of the motor that determine the direction of flagellar rotation.</text>
</comment>
<reference evidence="15" key="1">
    <citation type="submission" date="2009-09" db="EMBL/GenBank/DDBJ databases">
        <title>The complete chromosome of Desulfohalobium retbaense DSM 5692.</title>
        <authorList>
            <consortium name="US DOE Joint Genome Institute (JGI-PGF)"/>
            <person name="Lucas S."/>
            <person name="Copeland A."/>
            <person name="Lapidus A."/>
            <person name="Glavina del Rio T."/>
            <person name="Dalin E."/>
            <person name="Tice H."/>
            <person name="Bruce D."/>
            <person name="Goodwin L."/>
            <person name="Pitluck S."/>
            <person name="Kyrpides N."/>
            <person name="Mavromatis K."/>
            <person name="Ivanova N."/>
            <person name="Mikhailova N."/>
            <person name="Munk A.C."/>
            <person name="Brettin T."/>
            <person name="Detter J.C."/>
            <person name="Han C."/>
            <person name="Tapia R."/>
            <person name="Larimer F."/>
            <person name="Land M."/>
            <person name="Hauser L."/>
            <person name="Markowitz V."/>
            <person name="Cheng J.-F."/>
            <person name="Hugenholtz P."/>
            <person name="Woyke T."/>
            <person name="Wu D."/>
            <person name="Spring S."/>
            <person name="Klenk H.-P."/>
            <person name="Eisen J.A."/>
        </authorList>
    </citation>
    <scope>NUCLEOTIDE SEQUENCE [LARGE SCALE GENOMIC DNA]</scope>
    <source>
        <strain evidence="15">DSM 5692</strain>
    </source>
</reference>
<dbReference type="HOGENOM" id="CLU_052646_1_1_7"/>
<keyword evidence="6" id="KW-0145">Chemotaxis</keyword>
<comment type="similarity">
    <text evidence="3">Belongs to the FliM family.</text>
</comment>
<dbReference type="STRING" id="485915.Dret_0581"/>
<comment type="subcellular location">
    <subcellularLocation>
        <location evidence="1">Bacterial flagellum basal body</location>
    </subcellularLocation>
    <subcellularLocation>
        <location evidence="2">Cell inner membrane</location>
        <topology evidence="2">Peripheral membrane protein</topology>
    </subcellularLocation>
</comment>
<keyword evidence="14" id="KW-0966">Cell projection</keyword>
<protein>
    <recommendedName>
        <fullName evidence="4 12">Flagellar motor switch protein FliM</fullName>
    </recommendedName>
</protein>
<accession>C8WYW2</accession>
<dbReference type="NCBIfam" id="TIGR01397">
    <property type="entry name" value="fliM_switch"/>
    <property type="match status" value="1"/>
</dbReference>
<dbReference type="Pfam" id="PF02154">
    <property type="entry name" value="FliM"/>
    <property type="match status" value="1"/>
</dbReference>
<evidence type="ECO:0000256" key="5">
    <source>
        <dbReference type="ARBA" id="ARBA00022475"/>
    </source>
</evidence>
<gene>
    <name evidence="14" type="ordered locus">Dret_0581</name>
</gene>
<dbReference type="RefSeq" id="WP_015751036.1">
    <property type="nucleotide sequence ID" value="NC_013223.1"/>
</dbReference>
<keyword evidence="7" id="KW-0997">Cell inner membrane</keyword>
<evidence type="ECO:0000256" key="3">
    <source>
        <dbReference type="ARBA" id="ARBA00011049"/>
    </source>
</evidence>
<dbReference type="GO" id="GO:0071978">
    <property type="term" value="P:bacterial-type flagellum-dependent swarming motility"/>
    <property type="evidence" value="ECO:0007669"/>
    <property type="project" value="TreeGrafter"/>
</dbReference>
<evidence type="ECO:0000256" key="10">
    <source>
        <dbReference type="ARBA" id="ARBA00023143"/>
    </source>
</evidence>
<dbReference type="PIRSF" id="PIRSF002888">
    <property type="entry name" value="FliM"/>
    <property type="match status" value="1"/>
</dbReference>
<feature type="domain" description="Flagellar motor switch protein FliN-like C-terminal" evidence="13">
    <location>
        <begin position="256"/>
        <end position="324"/>
    </location>
</feature>
<dbReference type="OrthoDB" id="9806941at2"/>
<proteinExistence type="inferred from homology"/>
<dbReference type="eggNOG" id="COG1868">
    <property type="taxonomic scope" value="Bacteria"/>
</dbReference>
<evidence type="ECO:0000256" key="12">
    <source>
        <dbReference type="NCBIfam" id="TIGR01397"/>
    </source>
</evidence>
<dbReference type="GO" id="GO:0005886">
    <property type="term" value="C:plasma membrane"/>
    <property type="evidence" value="ECO:0007669"/>
    <property type="project" value="UniProtKB-SubCell"/>
</dbReference>
<evidence type="ECO:0000313" key="15">
    <source>
        <dbReference type="Proteomes" id="UP000001052"/>
    </source>
</evidence>
<keyword evidence="14" id="KW-0282">Flagellum</keyword>
<dbReference type="Pfam" id="PF01052">
    <property type="entry name" value="FliMN_C"/>
    <property type="match status" value="1"/>
</dbReference>
<dbReference type="InterPro" id="IPR001543">
    <property type="entry name" value="FliN-like_C"/>
</dbReference>
<evidence type="ECO:0000256" key="7">
    <source>
        <dbReference type="ARBA" id="ARBA00022519"/>
    </source>
</evidence>
<evidence type="ECO:0000256" key="11">
    <source>
        <dbReference type="ARBA" id="ARBA00025044"/>
    </source>
</evidence>
<dbReference type="GO" id="GO:0003774">
    <property type="term" value="F:cytoskeletal motor activity"/>
    <property type="evidence" value="ECO:0007669"/>
    <property type="project" value="InterPro"/>
</dbReference>
<dbReference type="Gene3D" id="3.40.1550.10">
    <property type="entry name" value="CheC-like"/>
    <property type="match status" value="1"/>
</dbReference>
<dbReference type="CDD" id="cd17908">
    <property type="entry name" value="FliM"/>
    <property type="match status" value="1"/>
</dbReference>
<evidence type="ECO:0000256" key="2">
    <source>
        <dbReference type="ARBA" id="ARBA00004417"/>
    </source>
</evidence>
<dbReference type="InterPro" id="IPR001689">
    <property type="entry name" value="Flag_FliM"/>
</dbReference>
<dbReference type="PANTHER" id="PTHR30034:SF3">
    <property type="entry name" value="FLAGELLAR MOTOR SWITCH PROTEIN FLIM"/>
    <property type="match status" value="1"/>
</dbReference>
<dbReference type="GO" id="GO:0050918">
    <property type="term" value="P:positive chemotaxis"/>
    <property type="evidence" value="ECO:0007669"/>
    <property type="project" value="TreeGrafter"/>
</dbReference>
<evidence type="ECO:0000313" key="14">
    <source>
        <dbReference type="EMBL" id="ACV67878.1"/>
    </source>
</evidence>
<keyword evidence="5" id="KW-1003">Cell membrane</keyword>
<dbReference type="EMBL" id="CP001734">
    <property type="protein sequence ID" value="ACV67878.1"/>
    <property type="molecule type" value="Genomic_DNA"/>
</dbReference>
<dbReference type="SUPFAM" id="SSF101801">
    <property type="entry name" value="Surface presentation of antigens (SPOA)"/>
    <property type="match status" value="1"/>
</dbReference>
<evidence type="ECO:0000256" key="8">
    <source>
        <dbReference type="ARBA" id="ARBA00022779"/>
    </source>
</evidence>
<dbReference type="AlphaFoldDB" id="C8WYW2"/>
<dbReference type="InterPro" id="IPR036429">
    <property type="entry name" value="SpoA-like_sf"/>
</dbReference>
<keyword evidence="10" id="KW-0975">Bacterial flagellum</keyword>
<dbReference type="PRINTS" id="PR00955">
    <property type="entry name" value="FLGMOTORFLIM"/>
</dbReference>
<keyword evidence="14" id="KW-0969">Cilium</keyword>
<evidence type="ECO:0000256" key="1">
    <source>
        <dbReference type="ARBA" id="ARBA00004117"/>
    </source>
</evidence>
<name>C8WYW2_DESRD</name>
<reference evidence="14 15" key="2">
    <citation type="journal article" date="2010" name="Stand. Genomic Sci.">
        <title>Complete genome sequence of Desulfohalobium retbaense type strain (HR(100)).</title>
        <authorList>
            <person name="Spring S."/>
            <person name="Nolan M."/>
            <person name="Lapidus A."/>
            <person name="Glavina Del Rio T."/>
            <person name="Copeland A."/>
            <person name="Tice H."/>
            <person name="Cheng J.F."/>
            <person name="Lucas S."/>
            <person name="Land M."/>
            <person name="Chen F."/>
            <person name="Bruce D."/>
            <person name="Goodwin L."/>
            <person name="Pitluck S."/>
            <person name="Ivanova N."/>
            <person name="Mavromatis K."/>
            <person name="Mikhailova N."/>
            <person name="Pati A."/>
            <person name="Chen A."/>
            <person name="Palaniappan K."/>
            <person name="Hauser L."/>
            <person name="Chang Y.J."/>
            <person name="Jeffries C.D."/>
            <person name="Munk C."/>
            <person name="Kiss H."/>
            <person name="Chain P."/>
            <person name="Han C."/>
            <person name="Brettin T."/>
            <person name="Detter J.C."/>
            <person name="Schuler E."/>
            <person name="Goker M."/>
            <person name="Rohde M."/>
            <person name="Bristow J."/>
            <person name="Eisen J.A."/>
            <person name="Markowitz V."/>
            <person name="Hugenholtz P."/>
            <person name="Kyrpides N.C."/>
            <person name="Klenk H.P."/>
        </authorList>
    </citation>
    <scope>NUCLEOTIDE SEQUENCE [LARGE SCALE GENOMIC DNA]</scope>
    <source>
        <strain evidence="14 15">DSM 5692</strain>
    </source>
</reference>
<sequence>MDKLLTQDEINDLLEAIESGEVDIDAEADEPSSSNRDLQRLDLFRGQTSARWRVANFDIILDAFARNSGISMANRLKRSVSVKRVAIETETFENFLQDLQEQSLIGIVSFEPLRSGGLLIFDCPLSFCLLEVMFGGNSEAGISIPDRELTSIEINVLKNVMRDSCQDWEAAFEPLDELKTNLVQAEINPRLVSIVSPETEVLVSRFSVKAGNIFGQMSLVIPFFAIEPYKEKLKNRMFDVITVSGGQAWTKTIHDEMMEMETEVRAQFATASLTIREILNLKAGDIIELNMDRQAGQRVLVEQKPKFQAVAGTRKGKKAVRITGTTGQYGDENGSE</sequence>
<keyword evidence="15" id="KW-1185">Reference proteome</keyword>
<dbReference type="SUPFAM" id="SSF103039">
    <property type="entry name" value="CheC-like"/>
    <property type="match status" value="1"/>
</dbReference>
<dbReference type="Gene3D" id="2.30.330.10">
    <property type="entry name" value="SpoA-like"/>
    <property type="match status" value="1"/>
</dbReference>
<keyword evidence="9" id="KW-0472">Membrane</keyword>